<dbReference type="InterPro" id="IPR010730">
    <property type="entry name" value="HET"/>
</dbReference>
<gene>
    <name evidence="3" type="ORF">BKA55DRAFT_521178</name>
</gene>
<feature type="region of interest" description="Disordered" evidence="1">
    <location>
        <begin position="479"/>
        <end position="509"/>
    </location>
</feature>
<evidence type="ECO:0000256" key="1">
    <source>
        <dbReference type="SAM" id="MobiDB-lite"/>
    </source>
</evidence>
<dbReference type="PROSITE" id="PS50011">
    <property type="entry name" value="PROTEIN_KINASE_DOM"/>
    <property type="match status" value="2"/>
</dbReference>
<evidence type="ECO:0000259" key="2">
    <source>
        <dbReference type="PROSITE" id="PS50011"/>
    </source>
</evidence>
<evidence type="ECO:0000313" key="3">
    <source>
        <dbReference type="EMBL" id="KAH7236905.1"/>
    </source>
</evidence>
<feature type="compositionally biased region" description="Polar residues" evidence="1">
    <location>
        <begin position="1173"/>
        <end position="1195"/>
    </location>
</feature>
<reference evidence="3" key="1">
    <citation type="journal article" date="2021" name="Nat. Commun.">
        <title>Genetic determinants of endophytism in the Arabidopsis root mycobiome.</title>
        <authorList>
            <person name="Mesny F."/>
            <person name="Miyauchi S."/>
            <person name="Thiergart T."/>
            <person name="Pickel B."/>
            <person name="Atanasova L."/>
            <person name="Karlsson M."/>
            <person name="Huettel B."/>
            <person name="Barry K.W."/>
            <person name="Haridas S."/>
            <person name="Chen C."/>
            <person name="Bauer D."/>
            <person name="Andreopoulos W."/>
            <person name="Pangilinan J."/>
            <person name="LaButti K."/>
            <person name="Riley R."/>
            <person name="Lipzen A."/>
            <person name="Clum A."/>
            <person name="Drula E."/>
            <person name="Henrissat B."/>
            <person name="Kohler A."/>
            <person name="Grigoriev I.V."/>
            <person name="Martin F.M."/>
            <person name="Hacquard S."/>
        </authorList>
    </citation>
    <scope>NUCLEOTIDE SEQUENCE</scope>
    <source>
        <strain evidence="3">MPI-CAGE-AT-0023</strain>
    </source>
</reference>
<dbReference type="InterPro" id="IPR000719">
    <property type="entry name" value="Prot_kinase_dom"/>
</dbReference>
<feature type="region of interest" description="Disordered" evidence="1">
    <location>
        <begin position="1173"/>
        <end position="1214"/>
    </location>
</feature>
<dbReference type="SUPFAM" id="SSF56112">
    <property type="entry name" value="Protein kinase-like (PK-like)"/>
    <property type="match status" value="2"/>
</dbReference>
<dbReference type="Pfam" id="PF06985">
    <property type="entry name" value="HET"/>
    <property type="match status" value="1"/>
</dbReference>
<dbReference type="EMBL" id="JAGMUX010000016">
    <property type="protein sequence ID" value="KAH7236905.1"/>
    <property type="molecule type" value="Genomic_DNA"/>
</dbReference>
<dbReference type="Gene3D" id="1.10.510.10">
    <property type="entry name" value="Transferase(Phosphotransferase) domain 1"/>
    <property type="match status" value="2"/>
</dbReference>
<keyword evidence="4" id="KW-1185">Reference proteome</keyword>
<name>A0A9P9GCC5_FUSRE</name>
<comment type="caution">
    <text evidence="3">The sequence shown here is derived from an EMBL/GenBank/DDBJ whole genome shotgun (WGS) entry which is preliminary data.</text>
</comment>
<keyword evidence="3" id="KW-0418">Kinase</keyword>
<dbReference type="CDD" id="cd00180">
    <property type="entry name" value="PKc"/>
    <property type="match status" value="1"/>
</dbReference>
<sequence length="1932" mass="219658">MAATPWTLGRFLDECDKAEKENSSDEVFISTTTIKLLTSKKCISDILKDQNCPNQDALNERIYDRRRPAKIIFLILARADMLDLIDEFLSDGFSDYHLPIEVQWISQGYKVKSARDSDWTTTLFGKRLHYRDVDYFAKKQWPFLAPIFEREFEYALKQGIPLPLVEKGIPIVSGFSSVSKIKMHPAHVPRETEHSMAMKKMELESEDQIKYVKKEMTNVTSVRMLDHDHLIKAVLACTRGKQAFFFFPWAKGGDLYNFLKNNSNEDMSAIKWMLDQMVGLCSALSLLADKGYRHGDLKPANILLFPEESGSYCLKITDVGLSKLHILATSRRLNGTTAKATTRRYSPPEFDLLFEDDGEPAEGSDDIKLSRKFDIWSLGCVFIEFLIWAKLGRQKYKEFDRSMRRDRRFWDSGREDLDDNVKERIQSLEAAIKDTPGDKAIQRILAMALKQMLLTDSDDRSSASDIYKELESIRDSYSLTTEQATESDPLQHNQGLLDGNDGMSRNAPELSSIQDKGLNTTAVPSGNTAAMVIQQSAKLLDQWTVSTDNEFAKKFLSETITPNLTDRSRLCDSCSMLRIWEPDATISGKLGDFETRASACDLCNLLYVVLQRLGLEEDQESHCIRNGPTFNLNGRDGPPMLSLFSNPAYDDHDLGSVQVGYPTLSPPESPERYRLFQEWLHVCDNEHGHAPNTSSDGGAVQMPSRLIYVGESNEHLDDIDDSRSLRYLALSHCWGGSMSLTTLTSNIDQFRTEIPHKQLPLNFQEAIKVTRALNISYLWIDSLCIIQDDPEDWRREAARMGQVFSNAYCTIAATSAAASHEGFLTPRANSTAFATVKTPSRGLLHISEFMEDYNRDIELARLNTRGWVMQERALSRRTLHFTKTQVYWECGNGVHCERLFKLSNPQSALFADSDFPRAILKYYKGGRITLFQNLYEKYSRLNFSYMSDRPVAILGLEKRLSSVLQSRGEFGVFEQYLARSLLWSRPENVFLNSITFQDDHHVPSWSWMAYEGPITYANIPFDKVEWSTDCLLRSGSETGTSTKRTMLKAFARDLKLEKLDMHDRVKLDEESEFELSNLRGVVLGKDKKRESRVQVYYVLLVALCEDEPEWAKVRELVSGQPSFEDSEKFLWADVLCIDVDSIISPFYSKFMLESMVKPFKPRLRVRGPMTATSYVTSPENRNASQSQQPNSTTVSHYEPTGIPNWGEAPSRSEIDLKPRTGQESIHISILSQRESTSTFRSISDMGHQKWLESLGSYRVSASLFGDVQDSEALMVHVDISSVWEALMNACKKPAIDRTGKQEFIPLGQLLRILSPTNVNKILNQSFTDESLISLVNQVYGANGEPRRLKIMATLILVDGLNFLLDFVHARVEDSQLPVTVQRKGQQPILYDREKNEIGPSRYWTWSYPQAEYFTMKQMQLCSLFCTIDEEGQFMDHFRLPADFVLPFVDSEPPEIRSGGYGKVTKAFIEPSHLWYRGKYPKPKCFAIKAVQHSSLDHPSEADSLARRLVIKKLADREHLHQLLFSFRRADYYYLVFEWADGDLTDLWKTMPSLYRPDKYDDVCWFFRQCAGIVRSLGSLHEQRSSYTASTMEEIVHVALAGKYGRHSDIKPQNLLWFSDYQGDKKDHLVIADLGLTQFNTTQSKSHASWAGIKGYTQTYKAPESEVSREVGARYDIWSLGCVFLEHASVFLMRDHSCVKAFSDSRLEEDRWRNKNGNYHSDTFYNVITGEDDTDADTPFRSNVIRGEVKVEVMTTIQDLKDHELCAPSMCDFLDLISEGMLVPNQSVRYTAGMVLRALKDIQLRCGKDRSYACSSRHMPLKDQLESMTDSHIPSSQSQILAGISGGQEGIRTNFDLSHVEANLGAGAADPEAMEMLNELSHMGNNITISPGNLQLKIPQIQFDGTVAGPLQKLSPISDLIHGFKSLSIREKT</sequence>
<proteinExistence type="predicted"/>
<dbReference type="SMART" id="SM00220">
    <property type="entry name" value="S_TKc"/>
    <property type="match status" value="1"/>
</dbReference>
<dbReference type="Pfam" id="PF00069">
    <property type="entry name" value="Pkinase"/>
    <property type="match status" value="2"/>
</dbReference>
<keyword evidence="3" id="KW-0808">Transferase</keyword>
<dbReference type="InterPro" id="IPR008271">
    <property type="entry name" value="Ser/Thr_kinase_AS"/>
</dbReference>
<dbReference type="GO" id="GO:0004672">
    <property type="term" value="F:protein kinase activity"/>
    <property type="evidence" value="ECO:0007669"/>
    <property type="project" value="InterPro"/>
</dbReference>
<dbReference type="GO" id="GO:0005524">
    <property type="term" value="F:ATP binding"/>
    <property type="evidence" value="ECO:0007669"/>
    <property type="project" value="InterPro"/>
</dbReference>
<feature type="compositionally biased region" description="Polar residues" evidence="1">
    <location>
        <begin position="479"/>
        <end position="494"/>
    </location>
</feature>
<dbReference type="OrthoDB" id="5125733at2759"/>
<feature type="domain" description="Protein kinase" evidence="2">
    <location>
        <begin position="164"/>
        <end position="473"/>
    </location>
</feature>
<accession>A0A9P9GCC5</accession>
<protein>
    <submittedName>
        <fullName evidence="3">Kinase-like domain-containing protein</fullName>
    </submittedName>
</protein>
<organism evidence="3 4">
    <name type="scientific">Fusarium redolens</name>
    <dbReference type="NCBI Taxonomy" id="48865"/>
    <lineage>
        <taxon>Eukaryota</taxon>
        <taxon>Fungi</taxon>
        <taxon>Dikarya</taxon>
        <taxon>Ascomycota</taxon>
        <taxon>Pezizomycotina</taxon>
        <taxon>Sordariomycetes</taxon>
        <taxon>Hypocreomycetidae</taxon>
        <taxon>Hypocreales</taxon>
        <taxon>Nectriaceae</taxon>
        <taxon>Fusarium</taxon>
        <taxon>Fusarium redolens species complex</taxon>
    </lineage>
</organism>
<dbReference type="PROSITE" id="PS00108">
    <property type="entry name" value="PROTEIN_KINASE_ST"/>
    <property type="match status" value="1"/>
</dbReference>
<dbReference type="InterPro" id="IPR011009">
    <property type="entry name" value="Kinase-like_dom_sf"/>
</dbReference>
<dbReference type="PANTHER" id="PTHR33112:SF10">
    <property type="entry name" value="TOL"/>
    <property type="match status" value="1"/>
</dbReference>
<dbReference type="GeneID" id="70218443"/>
<dbReference type="PANTHER" id="PTHR33112">
    <property type="entry name" value="DOMAIN PROTEIN, PUTATIVE-RELATED"/>
    <property type="match status" value="1"/>
</dbReference>
<dbReference type="Proteomes" id="UP000720189">
    <property type="component" value="Unassembled WGS sequence"/>
</dbReference>
<evidence type="ECO:0000313" key="4">
    <source>
        <dbReference type="Proteomes" id="UP000720189"/>
    </source>
</evidence>
<dbReference type="RefSeq" id="XP_046045035.1">
    <property type="nucleotide sequence ID" value="XM_046188489.1"/>
</dbReference>
<feature type="domain" description="Protein kinase" evidence="2">
    <location>
        <begin position="1449"/>
        <end position="1803"/>
    </location>
</feature>